<evidence type="ECO:0000313" key="1">
    <source>
        <dbReference type="EnsemblPlants" id="AET5Gv20650700.14"/>
    </source>
</evidence>
<organism evidence="1 2">
    <name type="scientific">Aegilops tauschii subsp. strangulata</name>
    <name type="common">Goatgrass</name>
    <dbReference type="NCBI Taxonomy" id="200361"/>
    <lineage>
        <taxon>Eukaryota</taxon>
        <taxon>Viridiplantae</taxon>
        <taxon>Streptophyta</taxon>
        <taxon>Embryophyta</taxon>
        <taxon>Tracheophyta</taxon>
        <taxon>Spermatophyta</taxon>
        <taxon>Magnoliopsida</taxon>
        <taxon>Liliopsida</taxon>
        <taxon>Poales</taxon>
        <taxon>Poaceae</taxon>
        <taxon>BOP clade</taxon>
        <taxon>Pooideae</taxon>
        <taxon>Triticodae</taxon>
        <taxon>Triticeae</taxon>
        <taxon>Triticinae</taxon>
        <taxon>Aegilops</taxon>
    </lineage>
</organism>
<evidence type="ECO:0000313" key="2">
    <source>
        <dbReference type="Proteomes" id="UP000015105"/>
    </source>
</evidence>
<name>A0A453L6X5_AEGTS</name>
<dbReference type="AlphaFoldDB" id="A0A453L6X5"/>
<keyword evidence="2" id="KW-1185">Reference proteome</keyword>
<proteinExistence type="predicted"/>
<reference evidence="1" key="5">
    <citation type="journal article" date="2021" name="G3 (Bethesda)">
        <title>Aegilops tauschii genome assembly Aet v5.0 features greater sequence contiguity and improved annotation.</title>
        <authorList>
            <person name="Wang L."/>
            <person name="Zhu T."/>
            <person name="Rodriguez J.C."/>
            <person name="Deal K.R."/>
            <person name="Dubcovsky J."/>
            <person name="McGuire P.E."/>
            <person name="Lux T."/>
            <person name="Spannagl M."/>
            <person name="Mayer K.F.X."/>
            <person name="Baldrich P."/>
            <person name="Meyers B.C."/>
            <person name="Huo N."/>
            <person name="Gu Y.Q."/>
            <person name="Zhou H."/>
            <person name="Devos K.M."/>
            <person name="Bennetzen J.L."/>
            <person name="Unver T."/>
            <person name="Budak H."/>
            <person name="Gulick P.J."/>
            <person name="Galiba G."/>
            <person name="Kalapos B."/>
            <person name="Nelson D.R."/>
            <person name="Li P."/>
            <person name="You F.M."/>
            <person name="Luo M.C."/>
            <person name="Dvorak J."/>
        </authorList>
    </citation>
    <scope>NUCLEOTIDE SEQUENCE [LARGE SCALE GENOMIC DNA]</scope>
    <source>
        <strain evidence="1">cv. AL8/78</strain>
    </source>
</reference>
<reference evidence="2" key="1">
    <citation type="journal article" date="2014" name="Science">
        <title>Ancient hybridizations among the ancestral genomes of bread wheat.</title>
        <authorList>
            <consortium name="International Wheat Genome Sequencing Consortium,"/>
            <person name="Marcussen T."/>
            <person name="Sandve S.R."/>
            <person name="Heier L."/>
            <person name="Spannagl M."/>
            <person name="Pfeifer M."/>
            <person name="Jakobsen K.S."/>
            <person name="Wulff B.B."/>
            <person name="Steuernagel B."/>
            <person name="Mayer K.F."/>
            <person name="Olsen O.A."/>
        </authorList>
    </citation>
    <scope>NUCLEOTIDE SEQUENCE [LARGE SCALE GENOMIC DNA]</scope>
    <source>
        <strain evidence="2">cv. AL8/78</strain>
    </source>
</reference>
<accession>A0A453L6X5</accession>
<reference evidence="2" key="2">
    <citation type="journal article" date="2017" name="Nat. Plants">
        <title>The Aegilops tauschii genome reveals multiple impacts of transposons.</title>
        <authorList>
            <person name="Zhao G."/>
            <person name="Zou C."/>
            <person name="Li K."/>
            <person name="Wang K."/>
            <person name="Li T."/>
            <person name="Gao L."/>
            <person name="Zhang X."/>
            <person name="Wang H."/>
            <person name="Yang Z."/>
            <person name="Liu X."/>
            <person name="Jiang W."/>
            <person name="Mao L."/>
            <person name="Kong X."/>
            <person name="Jiao Y."/>
            <person name="Jia J."/>
        </authorList>
    </citation>
    <scope>NUCLEOTIDE SEQUENCE [LARGE SCALE GENOMIC DNA]</scope>
    <source>
        <strain evidence="2">cv. AL8/78</strain>
    </source>
</reference>
<dbReference type="Proteomes" id="UP000015105">
    <property type="component" value="Chromosome 5D"/>
</dbReference>
<reference evidence="1" key="4">
    <citation type="submission" date="2019-03" db="UniProtKB">
        <authorList>
            <consortium name="EnsemblPlants"/>
        </authorList>
    </citation>
    <scope>IDENTIFICATION</scope>
</reference>
<dbReference type="EnsemblPlants" id="AET5Gv20650700.14">
    <property type="protein sequence ID" value="AET5Gv20650700.14"/>
    <property type="gene ID" value="AET5Gv20650700"/>
</dbReference>
<reference evidence="1" key="3">
    <citation type="journal article" date="2017" name="Nature">
        <title>Genome sequence of the progenitor of the wheat D genome Aegilops tauschii.</title>
        <authorList>
            <person name="Luo M.C."/>
            <person name="Gu Y.Q."/>
            <person name="Puiu D."/>
            <person name="Wang H."/>
            <person name="Twardziok S.O."/>
            <person name="Deal K.R."/>
            <person name="Huo N."/>
            <person name="Zhu T."/>
            <person name="Wang L."/>
            <person name="Wang Y."/>
            <person name="McGuire P.E."/>
            <person name="Liu S."/>
            <person name="Long H."/>
            <person name="Ramasamy R.K."/>
            <person name="Rodriguez J.C."/>
            <person name="Van S.L."/>
            <person name="Yuan L."/>
            <person name="Wang Z."/>
            <person name="Xia Z."/>
            <person name="Xiao L."/>
            <person name="Anderson O.D."/>
            <person name="Ouyang S."/>
            <person name="Liang Y."/>
            <person name="Zimin A.V."/>
            <person name="Pertea G."/>
            <person name="Qi P."/>
            <person name="Bennetzen J.L."/>
            <person name="Dai X."/>
            <person name="Dawson M.W."/>
            <person name="Muller H.G."/>
            <person name="Kugler K."/>
            <person name="Rivarola-Duarte L."/>
            <person name="Spannagl M."/>
            <person name="Mayer K.F.X."/>
            <person name="Lu F.H."/>
            <person name="Bevan M.W."/>
            <person name="Leroy P."/>
            <person name="Li P."/>
            <person name="You F.M."/>
            <person name="Sun Q."/>
            <person name="Liu Z."/>
            <person name="Lyons E."/>
            <person name="Wicker T."/>
            <person name="Salzberg S.L."/>
            <person name="Devos K.M."/>
            <person name="Dvorak J."/>
        </authorList>
    </citation>
    <scope>NUCLEOTIDE SEQUENCE [LARGE SCALE GENOMIC DNA]</scope>
    <source>
        <strain evidence="1">cv. AL8/78</strain>
    </source>
</reference>
<dbReference type="Gramene" id="AET5Gv20650700.14">
    <property type="protein sequence ID" value="AET5Gv20650700.14"/>
    <property type="gene ID" value="AET5Gv20650700"/>
</dbReference>
<protein>
    <submittedName>
        <fullName evidence="1">Uncharacterized protein</fullName>
    </submittedName>
</protein>
<sequence length="49" mass="5894">MKQLSSMPKKLWLRSFYLFILCSCSWYFLSHIHALSTELNIKWLPFVVS</sequence>